<dbReference type="CDD" id="cd12254">
    <property type="entry name" value="RRM_hnRNPH_ESRPs_RBM12_like"/>
    <property type="match status" value="2"/>
</dbReference>
<keyword evidence="1" id="KW-0677">Repeat</keyword>
<feature type="domain" description="RRM" evidence="5">
    <location>
        <begin position="662"/>
        <end position="735"/>
    </location>
</feature>
<protein>
    <recommendedName>
        <fullName evidence="5">RRM domain-containing protein</fullName>
    </recommendedName>
</protein>
<gene>
    <name evidence="6" type="ORF">LARSCL_LOCUS17152</name>
</gene>
<feature type="compositionally biased region" description="Basic residues" evidence="4">
    <location>
        <begin position="157"/>
        <end position="193"/>
    </location>
</feature>
<accession>A0AAV2B7G9</accession>
<dbReference type="EMBL" id="CAXIEN010000286">
    <property type="protein sequence ID" value="CAL1291570.1"/>
    <property type="molecule type" value="Genomic_DNA"/>
</dbReference>
<dbReference type="SUPFAM" id="SSF54928">
    <property type="entry name" value="RNA-binding domain, RBD"/>
    <property type="match status" value="4"/>
</dbReference>
<dbReference type="Pfam" id="PF00076">
    <property type="entry name" value="RRM_1"/>
    <property type="match status" value="2"/>
</dbReference>
<evidence type="ECO:0000256" key="4">
    <source>
        <dbReference type="SAM" id="MobiDB-lite"/>
    </source>
</evidence>
<organism evidence="6 7">
    <name type="scientific">Larinioides sclopetarius</name>
    <dbReference type="NCBI Taxonomy" id="280406"/>
    <lineage>
        <taxon>Eukaryota</taxon>
        <taxon>Metazoa</taxon>
        <taxon>Ecdysozoa</taxon>
        <taxon>Arthropoda</taxon>
        <taxon>Chelicerata</taxon>
        <taxon>Arachnida</taxon>
        <taxon>Araneae</taxon>
        <taxon>Araneomorphae</taxon>
        <taxon>Entelegynae</taxon>
        <taxon>Araneoidea</taxon>
        <taxon>Araneidae</taxon>
        <taxon>Larinioides</taxon>
    </lineage>
</organism>
<evidence type="ECO:0000256" key="2">
    <source>
        <dbReference type="ARBA" id="ARBA00022884"/>
    </source>
</evidence>
<feature type="region of interest" description="Disordered" evidence="4">
    <location>
        <begin position="87"/>
        <end position="213"/>
    </location>
</feature>
<dbReference type="InterPro" id="IPR012677">
    <property type="entry name" value="Nucleotide-bd_a/b_plait_sf"/>
</dbReference>
<dbReference type="GO" id="GO:0003723">
    <property type="term" value="F:RNA binding"/>
    <property type="evidence" value="ECO:0007669"/>
    <property type="project" value="UniProtKB-UniRule"/>
</dbReference>
<keyword evidence="7" id="KW-1185">Reference proteome</keyword>
<dbReference type="PANTHER" id="PTHR13976">
    <property type="entry name" value="HETEROGENEOUS NUCLEAR RIBONUCLEOPROTEIN-RELATED"/>
    <property type="match status" value="1"/>
</dbReference>
<dbReference type="InterPro" id="IPR035979">
    <property type="entry name" value="RBD_domain_sf"/>
</dbReference>
<feature type="compositionally biased region" description="Low complexity" evidence="4">
    <location>
        <begin position="194"/>
        <end position="210"/>
    </location>
</feature>
<dbReference type="Gene3D" id="3.30.70.330">
    <property type="match status" value="3"/>
</dbReference>
<dbReference type="SMART" id="SM00360">
    <property type="entry name" value="RRM"/>
    <property type="match status" value="5"/>
</dbReference>
<reference evidence="6 7" key="1">
    <citation type="submission" date="2024-04" db="EMBL/GenBank/DDBJ databases">
        <authorList>
            <person name="Rising A."/>
            <person name="Reimegard J."/>
            <person name="Sonavane S."/>
            <person name="Akerstrom W."/>
            <person name="Nylinder S."/>
            <person name="Hedman E."/>
            <person name="Kallberg Y."/>
        </authorList>
    </citation>
    <scope>NUCLEOTIDE SEQUENCE [LARGE SCALE GENOMIC DNA]</scope>
</reference>
<feature type="domain" description="RRM" evidence="5">
    <location>
        <begin position="545"/>
        <end position="619"/>
    </location>
</feature>
<dbReference type="InterPro" id="IPR050666">
    <property type="entry name" value="ESRP"/>
</dbReference>
<feature type="domain" description="RRM" evidence="5">
    <location>
        <begin position="3"/>
        <end position="76"/>
    </location>
</feature>
<dbReference type="CDD" id="cd12510">
    <property type="entry name" value="RRM1_RBM12_like"/>
    <property type="match status" value="1"/>
</dbReference>
<dbReference type="InterPro" id="IPR000504">
    <property type="entry name" value="RRM_dom"/>
</dbReference>
<comment type="caution">
    <text evidence="6">The sequence shown here is derived from an EMBL/GenBank/DDBJ whole genome shotgun (WGS) entry which is preliminary data.</text>
</comment>
<name>A0AAV2B7G9_9ARAC</name>
<keyword evidence="2 3" id="KW-0694">RNA-binding</keyword>
<proteinExistence type="predicted"/>
<feature type="region of interest" description="Disordered" evidence="4">
    <location>
        <begin position="923"/>
        <end position="1045"/>
    </location>
</feature>
<evidence type="ECO:0000313" key="7">
    <source>
        <dbReference type="Proteomes" id="UP001497382"/>
    </source>
</evidence>
<dbReference type="Proteomes" id="UP001497382">
    <property type="component" value="Unassembled WGS sequence"/>
</dbReference>
<dbReference type="PROSITE" id="PS50102">
    <property type="entry name" value="RRM"/>
    <property type="match status" value="3"/>
</dbReference>
<evidence type="ECO:0000256" key="3">
    <source>
        <dbReference type="PROSITE-ProRule" id="PRU00176"/>
    </source>
</evidence>
<evidence type="ECO:0000313" key="6">
    <source>
        <dbReference type="EMBL" id="CAL1291570.1"/>
    </source>
</evidence>
<feature type="compositionally biased region" description="Basic and acidic residues" evidence="4">
    <location>
        <begin position="995"/>
        <end position="1014"/>
    </location>
</feature>
<dbReference type="AlphaFoldDB" id="A0AAV2B7G9"/>
<sequence length="1134" mass="129016">MSIIIRLQNLPLSAKSGDIRHFFGGLRIPNGGVHIVGGEKGDAFIAFESDEDARLAMRKDGGKLMGSRVKLYLSSYMEMQHEIERITKEDPDGLSPLDRLRRRSPPRVRDRSVDNMKHYRSDSPMRSRSTYHAGRGLSPHSRRSPRLRSRSPGFRSRSPRMRSRSPRLRSRSSRSPRRRSRSPHIHGSKRSRSPRSPLSRRSISPLSRSVSIRRSRSISPYRSDFAGYKPSFYESKNGDRSSYRDERISRQDGYFKREGTSRESSSISDWIRKDLLKEEQAQLEKRITEVLNTGFDAIKKNDAYCNIPSTTDAPYSGPSLNSYINLAAERGQDIIHAYSTPNITAASSFPPPNINYINSHNVGMNNQRFPNPPPPIIPITSVPPPPLPMTTLPPLNVPPPIQMSVIPPPVPVPSLPPPPAPIPAIQPPLPGPPVDVAMPLPGFYITISGLDPSWNFNEVQEMLKGTFVPLSNIKWEIDDHGLKTGTAFIKLSIREDFNHFLHHATYIYNGRLITVSECPSHVVHRYFLPEWPPKKPVDTSQNGNLYYRLKGLPYTVTYDDIIQFFQGLDIADIYIEHENDVATGIGYVGFNNIQDYEEAFKLNGKKIGRRFIHMMVSSKRSMLRLKKKRGDLLSQSRVLIPSTVSPSNPAPDISPSSQRRPLCTLLTGLPQDITPSRIKNFFKNAGPVPDAIHVTLNDKGRPNCRAYAEFNTVRDFDDALKCHGTSIEGKIICVKQILFDEMVKILNTQRAMHCFEIPTSNASEKSSYMWQPPDVNRGPPMDFPPADDYRRLPIGPEASLNRPEVQVFEYGNQSREPTSVQGNMLYEQDNSFDLQQRQCKDSSPFGSEKWPLSNSLLDNRGRGDLFSSKCLEMDRFIRDNFATKVDDFESNRDPVKFEVKTKQPVSKKSELSDAFDRSLKPDFKKKLTKLSPERPSVQENKPSSVKSEKNAKDKRSESSGKVSSDRNIQKRDGKKSPDVFVSSKARNENSSGRSNKSEPKYKGRNTEKRRDDYSYKNYPRSPSPGRVRSRNRRSRSISPYSHDRYSRSDSYLFDEREAVVQISNVDPIIDGPELADFLRGFDVDHDKIIRRIVRDKPAWDIRVTFRDYREAERAIRILNGSYLNGVPVDMFFVD</sequence>
<feature type="compositionally biased region" description="Basic and acidic residues" evidence="4">
    <location>
        <begin position="946"/>
        <end position="977"/>
    </location>
</feature>
<evidence type="ECO:0000256" key="1">
    <source>
        <dbReference type="ARBA" id="ARBA00022737"/>
    </source>
</evidence>
<evidence type="ECO:0000259" key="5">
    <source>
        <dbReference type="PROSITE" id="PS50102"/>
    </source>
</evidence>
<feature type="compositionally biased region" description="Basic and acidic residues" evidence="4">
    <location>
        <begin position="107"/>
        <end position="125"/>
    </location>
</feature>
<feature type="compositionally biased region" description="Basic residues" evidence="4">
    <location>
        <begin position="140"/>
        <end position="149"/>
    </location>
</feature>